<dbReference type="Gene3D" id="2.60.120.260">
    <property type="entry name" value="Galactose-binding domain-like"/>
    <property type="match status" value="1"/>
</dbReference>
<dbReference type="PROSITE" id="PS00137">
    <property type="entry name" value="SUBTILASE_HIS"/>
    <property type="match status" value="1"/>
</dbReference>
<feature type="region of interest" description="Disordered" evidence="7">
    <location>
        <begin position="144"/>
        <end position="163"/>
    </location>
</feature>
<dbReference type="PANTHER" id="PTHR42884:SF14">
    <property type="entry name" value="NEUROENDOCRINE CONVERTASE 1"/>
    <property type="match status" value="1"/>
</dbReference>
<name>A0ABR7LCS9_9PSEU</name>
<comment type="caution">
    <text evidence="10">The sequence shown here is derived from an EMBL/GenBank/DDBJ whole genome shotgun (WGS) entry which is preliminary data.</text>
</comment>
<dbReference type="InterPro" id="IPR023828">
    <property type="entry name" value="Peptidase_S8_Ser-AS"/>
</dbReference>
<keyword evidence="8" id="KW-0812">Transmembrane</keyword>
<organism evidence="10 11">
    <name type="scientific">Actinokineospora xionganensis</name>
    <dbReference type="NCBI Taxonomy" id="2684470"/>
    <lineage>
        <taxon>Bacteria</taxon>
        <taxon>Bacillati</taxon>
        <taxon>Actinomycetota</taxon>
        <taxon>Actinomycetes</taxon>
        <taxon>Pseudonocardiales</taxon>
        <taxon>Pseudonocardiaceae</taxon>
        <taxon>Actinokineospora</taxon>
    </lineage>
</organism>
<dbReference type="PANTHER" id="PTHR42884">
    <property type="entry name" value="PROPROTEIN CONVERTASE SUBTILISIN/KEXIN-RELATED"/>
    <property type="match status" value="1"/>
</dbReference>
<keyword evidence="4 5" id="KW-0720">Serine protease</keyword>
<keyword evidence="3 5" id="KW-0378">Hydrolase</keyword>
<keyword evidence="2 5" id="KW-0645">Protease</keyword>
<evidence type="ECO:0000256" key="8">
    <source>
        <dbReference type="SAM" id="Phobius"/>
    </source>
</evidence>
<comment type="similarity">
    <text evidence="1 5 6">Belongs to the peptidase S8 family.</text>
</comment>
<evidence type="ECO:0000256" key="4">
    <source>
        <dbReference type="ARBA" id="ARBA00022825"/>
    </source>
</evidence>
<dbReference type="EMBL" id="JABVED010000015">
    <property type="protein sequence ID" value="MBC6450199.1"/>
    <property type="molecule type" value="Genomic_DNA"/>
</dbReference>
<evidence type="ECO:0000256" key="5">
    <source>
        <dbReference type="PROSITE-ProRule" id="PRU01240"/>
    </source>
</evidence>
<dbReference type="Gene3D" id="3.40.50.200">
    <property type="entry name" value="Peptidase S8/S53 domain"/>
    <property type="match status" value="1"/>
</dbReference>
<keyword evidence="8" id="KW-0472">Membrane</keyword>
<feature type="active site" description="Charge relay system" evidence="5">
    <location>
        <position position="433"/>
    </location>
</feature>
<evidence type="ECO:0000256" key="7">
    <source>
        <dbReference type="SAM" id="MobiDB-lite"/>
    </source>
</evidence>
<protein>
    <submittedName>
        <fullName evidence="10">S8 family serine peptidase</fullName>
    </submittedName>
</protein>
<sequence>MRIIVSASGASLYRAVRRGRPLSSSEESVFLRSNTRLRRTIMAASISFGLVVTPGLAFAAPAAPAGSTAAAAPSTIPTGTRAYFVITDPANVAAGKTAVTNSGGTVWNSWDAIGVIVAHTTAADFKSKVRAVTGVQYVGATRTSDVPTNADNPPIPSNSAGQNLGTEAVGWDIKQLKADQAWATADGTGVTVAVLDTGVNDQHKDLAPNFDAAKSASCAYGKVDNRTGAWRSVGSSGHGTHVAGSIAAAKGNGGIVGVAPGAKISSIRVAEPSGELFFPENTVCAFMYAVEVGVQVTNNSYWTDPWYGLCANENDGDLKAIEVAVRRAVNHASGAGIVNLVAAGNENKDYSAKGSTSVSPNDSQPKSRNINTGCPLMPQEAEGSTVVGGIDQQGSRYNMSNYDTNGTLDVTAAAVNVNSTSASGGFQQMTGTSMASPHAAGIAALVKSAFPALKGKDIEKKMKECSGTYTDPKYYGAGLPDATKCVSGGGGGGTSWTNDNDVQITDNNVAVTSSVTANATNAPSATSKVSVNIVHTYRGDLVIDLVAPDGTVYALKPASASDSADNVIETYTVNLSGEGMTGEYKLRVRDAYSWDSGYINSWKLDFVG</sequence>
<dbReference type="PROSITE" id="PS00138">
    <property type="entry name" value="SUBTILASE_SER"/>
    <property type="match status" value="1"/>
</dbReference>
<evidence type="ECO:0000256" key="2">
    <source>
        <dbReference type="ARBA" id="ARBA00022670"/>
    </source>
</evidence>
<feature type="compositionally biased region" description="Polar residues" evidence="7">
    <location>
        <begin position="353"/>
        <end position="372"/>
    </location>
</feature>
<proteinExistence type="inferred from homology"/>
<dbReference type="InterPro" id="IPR036852">
    <property type="entry name" value="Peptidase_S8/S53_dom_sf"/>
</dbReference>
<dbReference type="InterPro" id="IPR015500">
    <property type="entry name" value="Peptidase_S8_subtilisin-rel"/>
</dbReference>
<dbReference type="PROSITE" id="PS51892">
    <property type="entry name" value="SUBTILASE"/>
    <property type="match status" value="1"/>
</dbReference>
<accession>A0ABR7LCS9</accession>
<evidence type="ECO:0000259" key="9">
    <source>
        <dbReference type="PROSITE" id="PS51829"/>
    </source>
</evidence>
<dbReference type="InterPro" id="IPR000209">
    <property type="entry name" value="Peptidase_S8/S53_dom"/>
</dbReference>
<feature type="domain" description="P/Homo B" evidence="9">
    <location>
        <begin position="490"/>
        <end position="608"/>
    </location>
</feature>
<dbReference type="InterPro" id="IPR023827">
    <property type="entry name" value="Peptidase_S8_Asp-AS"/>
</dbReference>
<dbReference type="InterPro" id="IPR002884">
    <property type="entry name" value="P_dom"/>
</dbReference>
<dbReference type="Pfam" id="PF01483">
    <property type="entry name" value="P_proprotein"/>
    <property type="match status" value="1"/>
</dbReference>
<feature type="active site" description="Charge relay system" evidence="5">
    <location>
        <position position="196"/>
    </location>
</feature>
<dbReference type="PROSITE" id="PS51829">
    <property type="entry name" value="P_HOMO_B"/>
    <property type="match status" value="1"/>
</dbReference>
<dbReference type="PRINTS" id="PR00723">
    <property type="entry name" value="SUBTILISIN"/>
</dbReference>
<dbReference type="SUPFAM" id="SSF49785">
    <property type="entry name" value="Galactose-binding domain-like"/>
    <property type="match status" value="1"/>
</dbReference>
<feature type="active site" description="Charge relay system" evidence="5">
    <location>
        <position position="238"/>
    </location>
</feature>
<gene>
    <name evidence="10" type="ORF">GPZ80_23850</name>
</gene>
<evidence type="ECO:0000256" key="1">
    <source>
        <dbReference type="ARBA" id="ARBA00011073"/>
    </source>
</evidence>
<feature type="region of interest" description="Disordered" evidence="7">
    <location>
        <begin position="350"/>
        <end position="377"/>
    </location>
</feature>
<dbReference type="Proteomes" id="UP000734823">
    <property type="component" value="Unassembled WGS sequence"/>
</dbReference>
<evidence type="ECO:0000313" key="10">
    <source>
        <dbReference type="EMBL" id="MBC6450199.1"/>
    </source>
</evidence>
<evidence type="ECO:0000256" key="6">
    <source>
        <dbReference type="RuleBase" id="RU003355"/>
    </source>
</evidence>
<evidence type="ECO:0000256" key="3">
    <source>
        <dbReference type="ARBA" id="ARBA00022801"/>
    </source>
</evidence>
<dbReference type="InterPro" id="IPR022398">
    <property type="entry name" value="Peptidase_S8_His-AS"/>
</dbReference>
<dbReference type="SUPFAM" id="SSF52743">
    <property type="entry name" value="Subtilisin-like"/>
    <property type="match status" value="1"/>
</dbReference>
<dbReference type="Pfam" id="PF00082">
    <property type="entry name" value="Peptidase_S8"/>
    <property type="match status" value="1"/>
</dbReference>
<feature type="transmembrane region" description="Helical" evidence="8">
    <location>
        <begin position="41"/>
        <end position="60"/>
    </location>
</feature>
<keyword evidence="8" id="KW-1133">Transmembrane helix</keyword>
<evidence type="ECO:0000313" key="11">
    <source>
        <dbReference type="Proteomes" id="UP000734823"/>
    </source>
</evidence>
<reference evidence="10 11" key="1">
    <citation type="submission" date="2020-06" db="EMBL/GenBank/DDBJ databases">
        <title>Actinokineospora xiongansis sp. nov., isolated from soil of Baiyangdian.</title>
        <authorList>
            <person name="Zhang X."/>
        </authorList>
    </citation>
    <scope>NUCLEOTIDE SEQUENCE [LARGE SCALE GENOMIC DNA]</scope>
    <source>
        <strain evidence="10 11">HBU206404</strain>
    </source>
</reference>
<dbReference type="InterPro" id="IPR008979">
    <property type="entry name" value="Galactose-bd-like_sf"/>
</dbReference>
<dbReference type="PROSITE" id="PS00136">
    <property type="entry name" value="SUBTILASE_ASP"/>
    <property type="match status" value="1"/>
</dbReference>
<keyword evidence="11" id="KW-1185">Reference proteome</keyword>